<proteinExistence type="predicted"/>
<dbReference type="InterPro" id="IPR007716">
    <property type="entry name" value="NPL4_Zn-bd_put"/>
</dbReference>
<comment type="caution">
    <text evidence="3">The sequence shown here is derived from an EMBL/GenBank/DDBJ whole genome shotgun (WGS) entry which is preliminary data.</text>
</comment>
<organism evidence="3 4">
    <name type="scientific">Saguinus oedipus</name>
    <name type="common">Cotton-top tamarin</name>
    <name type="synonym">Oedipomidas oedipus</name>
    <dbReference type="NCBI Taxonomy" id="9490"/>
    <lineage>
        <taxon>Eukaryota</taxon>
        <taxon>Metazoa</taxon>
        <taxon>Chordata</taxon>
        <taxon>Craniata</taxon>
        <taxon>Vertebrata</taxon>
        <taxon>Euteleostomi</taxon>
        <taxon>Mammalia</taxon>
        <taxon>Eutheria</taxon>
        <taxon>Euarchontoglires</taxon>
        <taxon>Primates</taxon>
        <taxon>Haplorrhini</taxon>
        <taxon>Platyrrhini</taxon>
        <taxon>Cebidae</taxon>
        <taxon>Callitrichinae</taxon>
        <taxon>Saguinus</taxon>
    </lineage>
</organism>
<dbReference type="PANTHER" id="PTHR12710">
    <property type="entry name" value="NUCLEAR PROTEIN LOCALIZATION 4"/>
    <property type="match status" value="1"/>
</dbReference>
<dbReference type="InterPro" id="IPR016563">
    <property type="entry name" value="Npl4"/>
</dbReference>
<reference evidence="3 4" key="1">
    <citation type="submission" date="2023-05" db="EMBL/GenBank/DDBJ databases">
        <title>B98-5 Cell Line De Novo Hybrid Assembly: An Optical Mapping Approach.</title>
        <authorList>
            <person name="Kananen K."/>
            <person name="Auerbach J.A."/>
            <person name="Kautto E."/>
            <person name="Blachly J.S."/>
        </authorList>
    </citation>
    <scope>NUCLEOTIDE SEQUENCE [LARGE SCALE GENOMIC DNA]</scope>
    <source>
        <strain evidence="3">B95-8</strain>
        <tissue evidence="3">Cell line</tissue>
    </source>
</reference>
<sequence length="194" mass="21304">MFLSASFPSAGGWSRSLFAAEHAISSSLSEQGPIIRVQSPDGVKRITATKRETAATFLKKVAKEFGFQNNGFSVYINRNKTGEITASSNKSLNLLKINLAGSSSEMETSIPPGFKGFGAPNVVEDEIDQYLSKQDGKIYRSRDPQLCRHGPLGKCVHCVPLEPFDEDYLNHLEPPVKHMSFHAYIRKLTGGADK</sequence>
<dbReference type="Proteomes" id="UP001266305">
    <property type="component" value="Unassembled WGS sequence"/>
</dbReference>
<gene>
    <name evidence="3" type="primary">NPLOC4_2</name>
    <name evidence="3" type="ORF">P7K49_012103</name>
</gene>
<dbReference type="PANTHER" id="PTHR12710:SF0">
    <property type="entry name" value="NUCLEAR PROTEIN LOCALIZATION PROTEIN 4 HOMOLOG"/>
    <property type="match status" value="1"/>
</dbReference>
<evidence type="ECO:0000313" key="3">
    <source>
        <dbReference type="EMBL" id="KAK2112356.1"/>
    </source>
</evidence>
<dbReference type="InterPro" id="IPR024682">
    <property type="entry name" value="Npl4_Ub-like_dom"/>
</dbReference>
<evidence type="ECO:0000313" key="4">
    <source>
        <dbReference type="Proteomes" id="UP001266305"/>
    </source>
</evidence>
<dbReference type="Pfam" id="PF05020">
    <property type="entry name" value="zf-NPL4"/>
    <property type="match status" value="1"/>
</dbReference>
<feature type="domain" description="NPL4 zinc-binding putative" evidence="1">
    <location>
        <begin position="123"/>
        <end position="193"/>
    </location>
</feature>
<dbReference type="Pfam" id="PF11543">
    <property type="entry name" value="UN_NPL4"/>
    <property type="match status" value="1"/>
</dbReference>
<name>A0ABQ9VT91_SAGOE</name>
<keyword evidence="4" id="KW-1185">Reference proteome</keyword>
<dbReference type="EMBL" id="JASSZA010000005">
    <property type="protein sequence ID" value="KAK2112356.1"/>
    <property type="molecule type" value="Genomic_DNA"/>
</dbReference>
<accession>A0ABQ9VT91</accession>
<protein>
    <submittedName>
        <fullName evidence="3">Nuclear protein localization protein 4</fullName>
    </submittedName>
</protein>
<feature type="domain" description="Nuclear pore localisation protein Npl4 ubiquitin-like" evidence="2">
    <location>
        <begin position="34"/>
        <end position="97"/>
    </location>
</feature>
<evidence type="ECO:0000259" key="1">
    <source>
        <dbReference type="Pfam" id="PF05020"/>
    </source>
</evidence>
<dbReference type="Gene3D" id="3.10.20.90">
    <property type="entry name" value="Phosphatidylinositol 3-kinase Catalytic Subunit, Chain A, domain 1"/>
    <property type="match status" value="1"/>
</dbReference>
<evidence type="ECO:0000259" key="2">
    <source>
        <dbReference type="Pfam" id="PF11543"/>
    </source>
</evidence>